<protein>
    <submittedName>
        <fullName evidence="2">Uncharacterized protein</fullName>
    </submittedName>
</protein>
<organism evidence="2">
    <name type="scientific">Amphora coffeiformis</name>
    <dbReference type="NCBI Taxonomy" id="265554"/>
    <lineage>
        <taxon>Eukaryota</taxon>
        <taxon>Sar</taxon>
        <taxon>Stramenopiles</taxon>
        <taxon>Ochrophyta</taxon>
        <taxon>Bacillariophyta</taxon>
        <taxon>Bacillariophyceae</taxon>
        <taxon>Bacillariophycidae</taxon>
        <taxon>Thalassiophysales</taxon>
        <taxon>Catenulaceae</taxon>
        <taxon>Amphora</taxon>
    </lineage>
</organism>
<accession>A0A7S3L1L2</accession>
<dbReference type="AlphaFoldDB" id="A0A7S3L1L2"/>
<feature type="compositionally biased region" description="Polar residues" evidence="1">
    <location>
        <begin position="224"/>
        <end position="246"/>
    </location>
</feature>
<dbReference type="EMBL" id="HBIM01005730">
    <property type="protein sequence ID" value="CAE0407043.1"/>
    <property type="molecule type" value="Transcribed_RNA"/>
</dbReference>
<feature type="compositionally biased region" description="Pro residues" evidence="1">
    <location>
        <begin position="357"/>
        <end position="370"/>
    </location>
</feature>
<reference evidence="2" key="1">
    <citation type="submission" date="2021-01" db="EMBL/GenBank/DDBJ databases">
        <authorList>
            <person name="Corre E."/>
            <person name="Pelletier E."/>
            <person name="Niang G."/>
            <person name="Scheremetjew M."/>
            <person name="Finn R."/>
            <person name="Kale V."/>
            <person name="Holt S."/>
            <person name="Cochrane G."/>
            <person name="Meng A."/>
            <person name="Brown T."/>
            <person name="Cohen L."/>
        </authorList>
    </citation>
    <scope>NUCLEOTIDE SEQUENCE</scope>
    <source>
        <strain evidence="2">CCMP127</strain>
    </source>
</reference>
<sequence length="423" mass="45468">MTFIPYQVDYSVKNTAKTLGFSKKRVSFKFGFANPRAAEQGQQGAQCRGSEHEVTFLWSLASGKRQLFLDGKDVHFSESGMNGWTSDRAWQHSFPLRELSTGRTFKVHFISQPVNKDIPDMKPFDLRINGVSYFNFNEIWKLGTPAMVVRQGPRAYGDAGRGDESMTAEERRLIALAKAESLKEFAKQQSQGKNLGAGTAQEPKKMIQEEVSLISFDDPPPPQQFASTGSVGSGTPQSHFASSLTLDSAIDPSRAYSGNSYGGPPPPPNPYGAPPPPMPGYSPYDAAPPAPGGNSQALTPYTAGPAPSPYGQPAPVQTAYGYGNNNASQNFGSLQSPSGQSYASYGSAPSFARPPQADTPPNPYGGPPPAAGGYGGYPSQPMASGGGYPQPPHQQQQYPPQQQQYSQQPQQQPPYGYPNQPAY</sequence>
<evidence type="ECO:0000313" key="2">
    <source>
        <dbReference type="EMBL" id="CAE0407043.1"/>
    </source>
</evidence>
<feature type="region of interest" description="Disordered" evidence="1">
    <location>
        <begin position="214"/>
        <end position="423"/>
    </location>
</feature>
<evidence type="ECO:0000256" key="1">
    <source>
        <dbReference type="SAM" id="MobiDB-lite"/>
    </source>
</evidence>
<name>A0A7S3L1L2_9STRA</name>
<feature type="compositionally biased region" description="Pro residues" evidence="1">
    <location>
        <begin position="263"/>
        <end position="291"/>
    </location>
</feature>
<feature type="compositionally biased region" description="Polar residues" evidence="1">
    <location>
        <begin position="323"/>
        <end position="344"/>
    </location>
</feature>
<feature type="compositionally biased region" description="Low complexity" evidence="1">
    <location>
        <begin position="393"/>
        <end position="410"/>
    </location>
</feature>
<proteinExistence type="predicted"/>
<gene>
    <name evidence="2" type="ORF">ACOF00016_LOCUS4870</name>
</gene>